<keyword evidence="5" id="KW-1185">Reference proteome</keyword>
<keyword evidence="1" id="KW-0808">Transferase</keyword>
<comment type="caution">
    <text evidence="4">The sequence shown here is derived from an EMBL/GenBank/DDBJ whole genome shotgun (WGS) entry which is preliminary data.</text>
</comment>
<reference evidence="4" key="1">
    <citation type="submission" date="2022-03" db="EMBL/GenBank/DDBJ databases">
        <title>Identification of a novel bacterium isolated from mangrove sediments.</title>
        <authorList>
            <person name="Pan X."/>
        </authorList>
    </citation>
    <scope>NUCLEOTIDE SEQUENCE</scope>
    <source>
        <strain evidence="4">B2637</strain>
    </source>
</reference>
<dbReference type="EMBL" id="JALHAT010000026">
    <property type="protein sequence ID" value="MCJ1961753.1"/>
    <property type="molecule type" value="Genomic_DNA"/>
</dbReference>
<dbReference type="PANTHER" id="PTHR43420:SF12">
    <property type="entry name" value="N-ACETYLTRANSFERASE DOMAIN-CONTAINING PROTEIN"/>
    <property type="match status" value="1"/>
</dbReference>
<dbReference type="PROSITE" id="PS51186">
    <property type="entry name" value="GNAT"/>
    <property type="match status" value="1"/>
</dbReference>
<proteinExistence type="predicted"/>
<protein>
    <submittedName>
        <fullName evidence="4">GNAT family N-acetyltransferase</fullName>
    </submittedName>
</protein>
<dbReference type="Pfam" id="PF00583">
    <property type="entry name" value="Acetyltransf_1"/>
    <property type="match status" value="1"/>
</dbReference>
<dbReference type="CDD" id="cd04301">
    <property type="entry name" value="NAT_SF"/>
    <property type="match status" value="1"/>
</dbReference>
<gene>
    <name evidence="4" type="ORF">MTR65_13740</name>
</gene>
<dbReference type="InterPro" id="IPR050680">
    <property type="entry name" value="YpeA/RimI_acetyltransf"/>
</dbReference>
<dbReference type="InterPro" id="IPR000182">
    <property type="entry name" value="GNAT_dom"/>
</dbReference>
<evidence type="ECO:0000313" key="4">
    <source>
        <dbReference type="EMBL" id="MCJ1961753.1"/>
    </source>
</evidence>
<keyword evidence="2" id="KW-0012">Acyltransferase</keyword>
<dbReference type="InterPro" id="IPR016181">
    <property type="entry name" value="Acyl_CoA_acyltransferase"/>
</dbReference>
<accession>A0ABT0AEX3</accession>
<evidence type="ECO:0000259" key="3">
    <source>
        <dbReference type="PROSITE" id="PS51186"/>
    </source>
</evidence>
<dbReference type="PANTHER" id="PTHR43420">
    <property type="entry name" value="ACETYLTRANSFERASE"/>
    <property type="match status" value="1"/>
</dbReference>
<name>A0ABT0AEX3_9SPHN</name>
<sequence length="151" mass="16951">MTEDLDKLMEVMTAAFDPLYGEAWTRRQVEDALLFGHTYYSLVDAHGNAPSAETPAAGFTLSRHGFAEEELLLLAVIPQERKKGLGKILLELLSDSAKHRGAQRLLLEMRKGNPAESLYSAFGFYQIGERPDYYRLLSGERVNAITFARDL</sequence>
<dbReference type="RefSeq" id="WP_243801141.1">
    <property type="nucleotide sequence ID" value="NZ_JALHAT010000026.1"/>
</dbReference>
<dbReference type="Gene3D" id="3.40.630.30">
    <property type="match status" value="1"/>
</dbReference>
<organism evidence="4 5">
    <name type="scientific">Novosphingobium mangrovi</name>
    <name type="common">ex Hu et al. 2023</name>
    <dbReference type="NCBI Taxonomy" id="2930094"/>
    <lineage>
        <taxon>Bacteria</taxon>
        <taxon>Pseudomonadati</taxon>
        <taxon>Pseudomonadota</taxon>
        <taxon>Alphaproteobacteria</taxon>
        <taxon>Sphingomonadales</taxon>
        <taxon>Sphingomonadaceae</taxon>
        <taxon>Novosphingobium</taxon>
    </lineage>
</organism>
<evidence type="ECO:0000313" key="5">
    <source>
        <dbReference type="Proteomes" id="UP001162802"/>
    </source>
</evidence>
<evidence type="ECO:0000256" key="2">
    <source>
        <dbReference type="ARBA" id="ARBA00023315"/>
    </source>
</evidence>
<dbReference type="Proteomes" id="UP001162802">
    <property type="component" value="Unassembled WGS sequence"/>
</dbReference>
<evidence type="ECO:0000256" key="1">
    <source>
        <dbReference type="ARBA" id="ARBA00022679"/>
    </source>
</evidence>
<feature type="domain" description="N-acetyltransferase" evidence="3">
    <location>
        <begin position="1"/>
        <end position="151"/>
    </location>
</feature>
<dbReference type="SUPFAM" id="SSF55729">
    <property type="entry name" value="Acyl-CoA N-acyltransferases (Nat)"/>
    <property type="match status" value="1"/>
</dbReference>